<keyword evidence="2" id="KW-1185">Reference proteome</keyword>
<protein>
    <submittedName>
        <fullName evidence="1">16417_t:CDS:1</fullName>
    </submittedName>
</protein>
<sequence>HWKLLEVIRTFTPNHQWNGPVTQAEMRLLRKNVQCIDALNS</sequence>
<dbReference type="EMBL" id="CAJVPW010020517">
    <property type="protein sequence ID" value="CAG8689461.1"/>
    <property type="molecule type" value="Genomic_DNA"/>
</dbReference>
<comment type="caution">
    <text evidence="1">The sequence shown here is derived from an EMBL/GenBank/DDBJ whole genome shotgun (WGS) entry which is preliminary data.</text>
</comment>
<feature type="non-terminal residue" evidence="1">
    <location>
        <position position="1"/>
    </location>
</feature>
<dbReference type="Proteomes" id="UP000789366">
    <property type="component" value="Unassembled WGS sequence"/>
</dbReference>
<accession>A0ACA9P9X4</accession>
<gene>
    <name evidence="1" type="ORF">SPELUC_LOCUS10669</name>
</gene>
<name>A0ACA9P9X4_9GLOM</name>
<reference evidence="1" key="1">
    <citation type="submission" date="2021-06" db="EMBL/GenBank/DDBJ databases">
        <authorList>
            <person name="Kallberg Y."/>
            <person name="Tangrot J."/>
            <person name="Rosling A."/>
        </authorList>
    </citation>
    <scope>NUCLEOTIDE SEQUENCE</scope>
    <source>
        <strain evidence="1">28 12/20/2015</strain>
    </source>
</reference>
<evidence type="ECO:0000313" key="2">
    <source>
        <dbReference type="Proteomes" id="UP000789366"/>
    </source>
</evidence>
<proteinExistence type="predicted"/>
<evidence type="ECO:0000313" key="1">
    <source>
        <dbReference type="EMBL" id="CAG8689461.1"/>
    </source>
</evidence>
<organism evidence="1 2">
    <name type="scientific">Cetraspora pellucida</name>
    <dbReference type="NCBI Taxonomy" id="1433469"/>
    <lineage>
        <taxon>Eukaryota</taxon>
        <taxon>Fungi</taxon>
        <taxon>Fungi incertae sedis</taxon>
        <taxon>Mucoromycota</taxon>
        <taxon>Glomeromycotina</taxon>
        <taxon>Glomeromycetes</taxon>
        <taxon>Diversisporales</taxon>
        <taxon>Gigasporaceae</taxon>
        <taxon>Cetraspora</taxon>
    </lineage>
</organism>